<keyword evidence="7 12" id="KW-0863">Zinc-finger</keyword>
<dbReference type="InterPro" id="IPR013083">
    <property type="entry name" value="Znf_RING/FYVE/PHD"/>
</dbReference>
<dbReference type="GO" id="GO:0008270">
    <property type="term" value="F:zinc ion binding"/>
    <property type="evidence" value="ECO:0007669"/>
    <property type="project" value="UniProtKB-KW"/>
</dbReference>
<keyword evidence="17" id="KW-1185">Reference proteome</keyword>
<evidence type="ECO:0000256" key="5">
    <source>
        <dbReference type="ARBA" id="ARBA00022692"/>
    </source>
</evidence>
<evidence type="ECO:0000256" key="2">
    <source>
        <dbReference type="ARBA" id="ARBA00004141"/>
    </source>
</evidence>
<evidence type="ECO:0000256" key="1">
    <source>
        <dbReference type="ARBA" id="ARBA00000900"/>
    </source>
</evidence>
<proteinExistence type="predicted"/>
<dbReference type="EnsemblPlants" id="AUR62001479-RA">
    <property type="protein sequence ID" value="AUR62001479-RA:cds"/>
    <property type="gene ID" value="AUR62001479"/>
</dbReference>
<dbReference type="PANTHER" id="PTHR47355">
    <property type="entry name" value="E3 UBIQUITIN-PROTEIN LIGASE SPL2"/>
    <property type="match status" value="1"/>
</dbReference>
<evidence type="ECO:0000256" key="6">
    <source>
        <dbReference type="ARBA" id="ARBA00022723"/>
    </source>
</evidence>
<dbReference type="Pfam" id="PF13920">
    <property type="entry name" value="zf-C3HC4_3"/>
    <property type="match status" value="1"/>
</dbReference>
<dbReference type="GO" id="GO:0016020">
    <property type="term" value="C:membrane"/>
    <property type="evidence" value="ECO:0007669"/>
    <property type="project" value="UniProtKB-SubCell"/>
</dbReference>
<evidence type="ECO:0000256" key="3">
    <source>
        <dbReference type="ARBA" id="ARBA00012483"/>
    </source>
</evidence>
<dbReference type="CDD" id="cd23145">
    <property type="entry name" value="RING-HC_SPL2-like"/>
    <property type="match status" value="1"/>
</dbReference>
<feature type="domain" description="RING-type" evidence="15">
    <location>
        <begin position="307"/>
        <end position="347"/>
    </location>
</feature>
<dbReference type="GO" id="GO:0061630">
    <property type="term" value="F:ubiquitin protein ligase activity"/>
    <property type="evidence" value="ECO:0007669"/>
    <property type="project" value="UniProtKB-EC"/>
</dbReference>
<dbReference type="Pfam" id="PF12483">
    <property type="entry name" value="GIDE"/>
    <property type="match status" value="1"/>
</dbReference>
<feature type="compositionally biased region" description="Low complexity" evidence="13">
    <location>
        <begin position="278"/>
        <end position="290"/>
    </location>
</feature>
<evidence type="ECO:0000256" key="9">
    <source>
        <dbReference type="ARBA" id="ARBA00022833"/>
    </source>
</evidence>
<dbReference type="Proteomes" id="UP000596660">
    <property type="component" value="Unplaced"/>
</dbReference>
<keyword evidence="5 14" id="KW-0812">Transmembrane</keyword>
<dbReference type="PROSITE" id="PS50089">
    <property type="entry name" value="ZF_RING_2"/>
    <property type="match status" value="1"/>
</dbReference>
<organism evidence="16 17">
    <name type="scientific">Chenopodium quinoa</name>
    <name type="common">Quinoa</name>
    <dbReference type="NCBI Taxonomy" id="63459"/>
    <lineage>
        <taxon>Eukaryota</taxon>
        <taxon>Viridiplantae</taxon>
        <taxon>Streptophyta</taxon>
        <taxon>Embryophyta</taxon>
        <taxon>Tracheophyta</taxon>
        <taxon>Spermatophyta</taxon>
        <taxon>Magnoliopsida</taxon>
        <taxon>eudicotyledons</taxon>
        <taxon>Gunneridae</taxon>
        <taxon>Pentapetalae</taxon>
        <taxon>Caryophyllales</taxon>
        <taxon>Chenopodiaceae</taxon>
        <taxon>Chenopodioideae</taxon>
        <taxon>Atripliceae</taxon>
        <taxon>Chenopodium</taxon>
    </lineage>
</organism>
<evidence type="ECO:0000313" key="17">
    <source>
        <dbReference type="Proteomes" id="UP000596660"/>
    </source>
</evidence>
<dbReference type="EC" id="2.3.2.27" evidence="3"/>
<dbReference type="Gramene" id="AUR62001479-RA">
    <property type="protein sequence ID" value="AUR62001479-RA:cds"/>
    <property type="gene ID" value="AUR62001479"/>
</dbReference>
<comment type="catalytic activity">
    <reaction evidence="1">
        <text>S-ubiquitinyl-[E2 ubiquitin-conjugating enzyme]-L-cysteine + [acceptor protein]-L-lysine = [E2 ubiquitin-conjugating enzyme]-L-cysteine + N(6)-ubiquitinyl-[acceptor protein]-L-lysine.</text>
        <dbReference type="EC" id="2.3.2.27"/>
    </reaction>
</comment>
<dbReference type="InterPro" id="IPR022170">
    <property type="entry name" value="MUL1-like"/>
</dbReference>
<evidence type="ECO:0000256" key="10">
    <source>
        <dbReference type="ARBA" id="ARBA00022989"/>
    </source>
</evidence>
<reference evidence="16" key="2">
    <citation type="submission" date="2021-03" db="UniProtKB">
        <authorList>
            <consortium name="EnsemblPlants"/>
        </authorList>
    </citation>
    <scope>IDENTIFICATION</scope>
</reference>
<evidence type="ECO:0000256" key="12">
    <source>
        <dbReference type="PROSITE-ProRule" id="PRU00175"/>
    </source>
</evidence>
<evidence type="ECO:0000256" key="11">
    <source>
        <dbReference type="ARBA" id="ARBA00023136"/>
    </source>
</evidence>
<dbReference type="SUPFAM" id="SSF57850">
    <property type="entry name" value="RING/U-box"/>
    <property type="match status" value="1"/>
</dbReference>
<keyword evidence="4" id="KW-0808">Transferase</keyword>
<feature type="transmembrane region" description="Helical" evidence="14">
    <location>
        <begin position="236"/>
        <end position="257"/>
    </location>
</feature>
<evidence type="ECO:0000256" key="8">
    <source>
        <dbReference type="ARBA" id="ARBA00022786"/>
    </source>
</evidence>
<evidence type="ECO:0000259" key="15">
    <source>
        <dbReference type="PROSITE" id="PS50089"/>
    </source>
</evidence>
<name>A0A803KR23_CHEQI</name>
<evidence type="ECO:0000256" key="13">
    <source>
        <dbReference type="SAM" id="MobiDB-lite"/>
    </source>
</evidence>
<dbReference type="InterPro" id="IPR044247">
    <property type="entry name" value="SPL2-like"/>
</dbReference>
<keyword evidence="9" id="KW-0862">Zinc</keyword>
<accession>A0A803KR23</accession>
<dbReference type="GO" id="GO:0016567">
    <property type="term" value="P:protein ubiquitination"/>
    <property type="evidence" value="ECO:0007669"/>
    <property type="project" value="InterPro"/>
</dbReference>
<dbReference type="OMA" id="RWPQSDY"/>
<dbReference type="Gene3D" id="3.30.40.10">
    <property type="entry name" value="Zinc/RING finger domain, C3HC4 (zinc finger)"/>
    <property type="match status" value="1"/>
</dbReference>
<dbReference type="GO" id="GO:0009941">
    <property type="term" value="C:chloroplast envelope"/>
    <property type="evidence" value="ECO:0007669"/>
    <property type="project" value="EnsemblPlants"/>
</dbReference>
<sequence length="359" mass="39314">MSAGDQAAAAIAAQLLLAGDGACLGLALGYVAVRSLTKFAATSSAFRKIREAPSVQVSDLRYLIKDDSDEGERNSEVLVVVRGLVASKSAVNGSWKSFWPDVLVSHESGDRGVVLQRSQKIPFVLVDGRQQSHSDYVVVDLDDSNHPLPLTTVYHHIEPIQASPYTFLQALFGHEYPVGVHDEEKILPLGKEVTAVGVCSSKSGALEIKSCRDLPCFLSELTKDQILVQLSFRTKILLWSGIVIGSVSIGVLGYAIVRNWNKWKQWREQRRAQQQNHPGVAAESGSGSPESEVEDEEVGDVPDGQLCVICLMRRRRSAFVPCGHLVCCQRCAFSVERDLAPKCPVCRQVIRGSVRIYDT</sequence>
<keyword evidence="8" id="KW-0833">Ubl conjugation pathway</keyword>
<keyword evidence="11 14" id="KW-0472">Membrane</keyword>
<reference evidence="16" key="1">
    <citation type="journal article" date="2017" name="Nature">
        <title>The genome of Chenopodium quinoa.</title>
        <authorList>
            <person name="Jarvis D.E."/>
            <person name="Ho Y.S."/>
            <person name="Lightfoot D.J."/>
            <person name="Schmoeckel S.M."/>
            <person name="Li B."/>
            <person name="Borm T.J.A."/>
            <person name="Ohyanagi H."/>
            <person name="Mineta K."/>
            <person name="Michell C.T."/>
            <person name="Saber N."/>
            <person name="Kharbatia N.M."/>
            <person name="Rupper R.R."/>
            <person name="Sharp A.R."/>
            <person name="Dally N."/>
            <person name="Boughton B.A."/>
            <person name="Woo Y.H."/>
            <person name="Gao G."/>
            <person name="Schijlen E.G.W.M."/>
            <person name="Guo X."/>
            <person name="Momin A.A."/>
            <person name="Negrao S."/>
            <person name="Al-Babili S."/>
            <person name="Gehring C."/>
            <person name="Roessner U."/>
            <person name="Jung C."/>
            <person name="Murphy K."/>
            <person name="Arold S.T."/>
            <person name="Gojobori T."/>
            <person name="van der Linden C.G."/>
            <person name="van Loo E.N."/>
            <person name="Jellen E.N."/>
            <person name="Maughan P.J."/>
            <person name="Tester M."/>
        </authorList>
    </citation>
    <scope>NUCLEOTIDE SEQUENCE [LARGE SCALE GENOMIC DNA]</scope>
    <source>
        <strain evidence="16">cv. PI 614886</strain>
    </source>
</reference>
<protein>
    <recommendedName>
        <fullName evidence="3">RING-type E3 ubiquitin transferase</fullName>
        <ecNumber evidence="3">2.3.2.27</ecNumber>
    </recommendedName>
</protein>
<comment type="subcellular location">
    <subcellularLocation>
        <location evidence="2">Membrane</location>
        <topology evidence="2">Multi-pass membrane protein</topology>
    </subcellularLocation>
</comment>
<evidence type="ECO:0000313" key="16">
    <source>
        <dbReference type="EnsemblPlants" id="AUR62001479-RA:cds"/>
    </source>
</evidence>
<keyword evidence="10 14" id="KW-1133">Transmembrane helix</keyword>
<dbReference type="AlphaFoldDB" id="A0A803KR23"/>
<evidence type="ECO:0000256" key="7">
    <source>
        <dbReference type="ARBA" id="ARBA00022771"/>
    </source>
</evidence>
<feature type="region of interest" description="Disordered" evidence="13">
    <location>
        <begin position="274"/>
        <end position="297"/>
    </location>
</feature>
<keyword evidence="6" id="KW-0479">Metal-binding</keyword>
<dbReference type="InterPro" id="IPR001841">
    <property type="entry name" value="Znf_RING"/>
</dbReference>
<dbReference type="PANTHER" id="PTHR47355:SF1">
    <property type="entry name" value="E3 UBIQUITIN-PROTEIN LIGASE SPL2"/>
    <property type="match status" value="1"/>
</dbReference>
<evidence type="ECO:0000256" key="4">
    <source>
        <dbReference type="ARBA" id="ARBA00022679"/>
    </source>
</evidence>
<evidence type="ECO:0000256" key="14">
    <source>
        <dbReference type="SAM" id="Phobius"/>
    </source>
</evidence>